<dbReference type="AlphaFoldDB" id="A0A7Y0ECX3"/>
<evidence type="ECO:0008006" key="3">
    <source>
        <dbReference type="Google" id="ProtNLM"/>
    </source>
</evidence>
<protein>
    <recommendedName>
        <fullName evidence="3">HTH crp-type domain-containing protein</fullName>
    </recommendedName>
</protein>
<organism evidence="1 2">
    <name type="scientific">Clostridium muellerianum</name>
    <dbReference type="NCBI Taxonomy" id="2716538"/>
    <lineage>
        <taxon>Bacteria</taxon>
        <taxon>Bacillati</taxon>
        <taxon>Bacillota</taxon>
        <taxon>Clostridia</taxon>
        <taxon>Eubacteriales</taxon>
        <taxon>Clostridiaceae</taxon>
        <taxon>Clostridium</taxon>
    </lineage>
</organism>
<comment type="caution">
    <text evidence="1">The sequence shown here is derived from an EMBL/GenBank/DDBJ whole genome shotgun (WGS) entry which is preliminary data.</text>
</comment>
<reference evidence="1 2" key="2">
    <citation type="submission" date="2020-06" db="EMBL/GenBank/DDBJ databases">
        <title>Complete Genome Sequence of Clostridium muelleri sp. nov. P21T, an Acid-Alcohol Producing Acetogen Isolated from Old Hay.</title>
        <authorList>
            <person name="Duncan K.E."/>
            <person name="Tanner R.S."/>
        </authorList>
    </citation>
    <scope>NUCLEOTIDE SEQUENCE [LARGE SCALE GENOMIC DNA]</scope>
    <source>
        <strain evidence="1 2">P21</strain>
    </source>
</reference>
<sequence>MFAEYEKLCGVTHGGSRGKNYPLITQEDIAKELGVDVRTIQRLKKLQTLSSELHANYII</sequence>
<reference evidence="1 2" key="1">
    <citation type="submission" date="2020-04" db="EMBL/GenBank/DDBJ databases">
        <authorList>
            <person name="Doyle D.A."/>
        </authorList>
    </citation>
    <scope>NUCLEOTIDE SEQUENCE [LARGE SCALE GENOMIC DNA]</scope>
    <source>
        <strain evidence="1 2">P21</strain>
    </source>
</reference>
<gene>
    <name evidence="1" type="ORF">HBE96_00370</name>
</gene>
<proteinExistence type="predicted"/>
<keyword evidence="2" id="KW-1185">Reference proteome</keyword>
<evidence type="ECO:0000313" key="1">
    <source>
        <dbReference type="EMBL" id="NMM61181.1"/>
    </source>
</evidence>
<accession>A0A7Y0ECX3</accession>
<dbReference type="Proteomes" id="UP000537131">
    <property type="component" value="Unassembled WGS sequence"/>
</dbReference>
<dbReference type="EMBL" id="JABBNI010000001">
    <property type="protein sequence ID" value="NMM61181.1"/>
    <property type="molecule type" value="Genomic_DNA"/>
</dbReference>
<dbReference type="SUPFAM" id="SSF109709">
    <property type="entry name" value="KorB DNA-binding domain-like"/>
    <property type="match status" value="1"/>
</dbReference>
<dbReference type="RefSeq" id="WP_169295794.1">
    <property type="nucleotide sequence ID" value="NZ_JABBNI010000001.1"/>
</dbReference>
<name>A0A7Y0ECX3_9CLOT</name>
<evidence type="ECO:0000313" key="2">
    <source>
        <dbReference type="Proteomes" id="UP000537131"/>
    </source>
</evidence>